<dbReference type="InterPro" id="IPR017884">
    <property type="entry name" value="SANT_dom"/>
</dbReference>
<name>A0AAD2DIG8_9LAMI</name>
<dbReference type="PROSITE" id="PS51294">
    <property type="entry name" value="HTH_MYB"/>
    <property type="match status" value="1"/>
</dbReference>
<feature type="domain" description="Myb-like" evidence="8">
    <location>
        <begin position="155"/>
        <end position="207"/>
    </location>
</feature>
<dbReference type="GO" id="GO:0009908">
    <property type="term" value="P:flower development"/>
    <property type="evidence" value="ECO:0007669"/>
    <property type="project" value="UniProtKB-ARBA"/>
</dbReference>
<evidence type="ECO:0000259" key="10">
    <source>
        <dbReference type="PROSITE" id="PS51294"/>
    </source>
</evidence>
<dbReference type="FunFam" id="1.10.10.60:FF:000009">
    <property type="entry name" value="transcription factor MYB1R1"/>
    <property type="match status" value="1"/>
</dbReference>
<dbReference type="FunFam" id="1.10.10.60:FF:000154">
    <property type="entry name" value="Transcription factor SRM1"/>
    <property type="match status" value="1"/>
</dbReference>
<keyword evidence="6" id="KW-0539">Nucleus</keyword>
<evidence type="ECO:0000313" key="11">
    <source>
        <dbReference type="EMBL" id="CAI9753298.1"/>
    </source>
</evidence>
<dbReference type="InterPro" id="IPR001005">
    <property type="entry name" value="SANT/Myb"/>
</dbReference>
<dbReference type="Gene3D" id="1.10.10.60">
    <property type="entry name" value="Homeodomain-like"/>
    <property type="match status" value="2"/>
</dbReference>
<evidence type="ECO:0000259" key="9">
    <source>
        <dbReference type="PROSITE" id="PS51293"/>
    </source>
</evidence>
<evidence type="ECO:0000256" key="7">
    <source>
        <dbReference type="SAM" id="MobiDB-lite"/>
    </source>
</evidence>
<dbReference type="SUPFAM" id="SSF46689">
    <property type="entry name" value="Homeodomain-like"/>
    <property type="match status" value="2"/>
</dbReference>
<dbReference type="PROSITE" id="PS50090">
    <property type="entry name" value="MYB_LIKE"/>
    <property type="match status" value="1"/>
</dbReference>
<keyword evidence="2" id="KW-0217">Developmental protein</keyword>
<proteinExistence type="predicted"/>
<dbReference type="InterPro" id="IPR009057">
    <property type="entry name" value="Homeodomain-like_sf"/>
</dbReference>
<evidence type="ECO:0000256" key="6">
    <source>
        <dbReference type="ARBA" id="ARBA00023242"/>
    </source>
</evidence>
<feature type="region of interest" description="Disordered" evidence="7">
    <location>
        <begin position="122"/>
        <end position="150"/>
    </location>
</feature>
<dbReference type="SMART" id="SM00717">
    <property type="entry name" value="SANT"/>
    <property type="match status" value="2"/>
</dbReference>
<dbReference type="GO" id="GO:0048262">
    <property type="term" value="P:determination of dorsal/ventral asymmetry"/>
    <property type="evidence" value="ECO:0007669"/>
    <property type="project" value="UniProtKB-ARBA"/>
</dbReference>
<dbReference type="GO" id="GO:0003677">
    <property type="term" value="F:DNA binding"/>
    <property type="evidence" value="ECO:0007669"/>
    <property type="project" value="UniProtKB-KW"/>
</dbReference>
<dbReference type="InterPro" id="IPR006447">
    <property type="entry name" value="Myb_dom_plants"/>
</dbReference>
<gene>
    <name evidence="11" type="ORF">FPE_LOCUS729</name>
</gene>
<dbReference type="GO" id="GO:0005634">
    <property type="term" value="C:nucleus"/>
    <property type="evidence" value="ECO:0007669"/>
    <property type="project" value="UniProtKB-SubCell"/>
</dbReference>
<feature type="domain" description="SANT" evidence="9">
    <location>
        <begin position="158"/>
        <end position="211"/>
    </location>
</feature>
<evidence type="ECO:0000256" key="5">
    <source>
        <dbReference type="ARBA" id="ARBA00023163"/>
    </source>
</evidence>
<feature type="domain" description="HTH myb-type" evidence="10">
    <location>
        <begin position="155"/>
        <end position="211"/>
    </location>
</feature>
<dbReference type="AlphaFoldDB" id="A0AAD2DIG8"/>
<dbReference type="CDD" id="cd00167">
    <property type="entry name" value="SANT"/>
    <property type="match status" value="2"/>
</dbReference>
<dbReference type="PROSITE" id="PS51293">
    <property type="entry name" value="SANT"/>
    <property type="match status" value="1"/>
</dbReference>
<protein>
    <submittedName>
        <fullName evidence="11">Uncharacterized protein</fullName>
    </submittedName>
</protein>
<evidence type="ECO:0000256" key="1">
    <source>
        <dbReference type="ARBA" id="ARBA00004123"/>
    </source>
</evidence>
<accession>A0AAD2DIG8</accession>
<comment type="subcellular location">
    <subcellularLocation>
        <location evidence="1">Nucleus</location>
    </subcellularLocation>
</comment>
<keyword evidence="4" id="KW-0238">DNA-binding</keyword>
<dbReference type="Pfam" id="PF00249">
    <property type="entry name" value="Myb_DNA-binding"/>
    <property type="match status" value="2"/>
</dbReference>
<dbReference type="InterPro" id="IPR017930">
    <property type="entry name" value="Myb_dom"/>
</dbReference>
<dbReference type="PANTHER" id="PTHR44042:SF54">
    <property type="entry name" value="MYB-LIKE DNA-BINDING DOMAIN, SHAQKYF CLASS PROTEIN"/>
    <property type="match status" value="1"/>
</dbReference>
<sequence length="325" mass="37388">MCPKSKAVPFFSVVVKMNQNLSKFRHAHTMEWPNFECSPFNDNLSWYDLFSPKFEVENPENWTTEENKLFENALAEVEPDNPAFFENVASRIPWKSIDEIKIHYQALVEDVEMIQSGVYPIPKYKTDDQDNRDELQVSNEKESPSPATKKTCNCLQRRRGVPWTEDEHKLFLMGLNRYGKGDWRSISRYYVISKTPTQVASHAQKYFRRRNGSTPVDKRRPSIHDIQRVNPTMLDSVPPTNTNYINNPPIIEGPNSFPTGNTLSLFNNNFESNFNGQLGDFSSVQNPMFPPIHTTFLATNHMLNQASTSYSAPCMFPSMQNQPCG</sequence>
<dbReference type="PANTHER" id="PTHR44042">
    <property type="entry name" value="DUPLICATED HOMEODOMAIN-LIKE SUPERFAMILY PROTEIN-RELATED"/>
    <property type="match status" value="1"/>
</dbReference>
<dbReference type="NCBIfam" id="TIGR01557">
    <property type="entry name" value="myb_SHAQKYF"/>
    <property type="match status" value="1"/>
</dbReference>
<evidence type="ECO:0000259" key="8">
    <source>
        <dbReference type="PROSITE" id="PS50090"/>
    </source>
</evidence>
<keyword evidence="12" id="KW-1185">Reference proteome</keyword>
<evidence type="ECO:0000256" key="3">
    <source>
        <dbReference type="ARBA" id="ARBA00023015"/>
    </source>
</evidence>
<organism evidence="11 12">
    <name type="scientific">Fraxinus pennsylvanica</name>
    <dbReference type="NCBI Taxonomy" id="56036"/>
    <lineage>
        <taxon>Eukaryota</taxon>
        <taxon>Viridiplantae</taxon>
        <taxon>Streptophyta</taxon>
        <taxon>Embryophyta</taxon>
        <taxon>Tracheophyta</taxon>
        <taxon>Spermatophyta</taxon>
        <taxon>Magnoliopsida</taxon>
        <taxon>eudicotyledons</taxon>
        <taxon>Gunneridae</taxon>
        <taxon>Pentapetalae</taxon>
        <taxon>asterids</taxon>
        <taxon>lamiids</taxon>
        <taxon>Lamiales</taxon>
        <taxon>Oleaceae</taxon>
        <taxon>Oleeae</taxon>
        <taxon>Fraxinus</taxon>
    </lineage>
</organism>
<keyword evidence="3" id="KW-0805">Transcription regulation</keyword>
<evidence type="ECO:0000256" key="4">
    <source>
        <dbReference type="ARBA" id="ARBA00023125"/>
    </source>
</evidence>
<reference evidence="11" key="1">
    <citation type="submission" date="2023-05" db="EMBL/GenBank/DDBJ databases">
        <authorList>
            <person name="Huff M."/>
        </authorList>
    </citation>
    <scope>NUCLEOTIDE SEQUENCE</scope>
</reference>
<dbReference type="Proteomes" id="UP000834106">
    <property type="component" value="Chromosome 1"/>
</dbReference>
<evidence type="ECO:0000313" key="12">
    <source>
        <dbReference type="Proteomes" id="UP000834106"/>
    </source>
</evidence>
<evidence type="ECO:0000256" key="2">
    <source>
        <dbReference type="ARBA" id="ARBA00022473"/>
    </source>
</evidence>
<feature type="compositionally biased region" description="Basic and acidic residues" evidence="7">
    <location>
        <begin position="124"/>
        <end position="143"/>
    </location>
</feature>
<keyword evidence="5" id="KW-0804">Transcription</keyword>
<dbReference type="EMBL" id="OU503036">
    <property type="protein sequence ID" value="CAI9753298.1"/>
    <property type="molecule type" value="Genomic_DNA"/>
</dbReference>